<feature type="chain" id="PRO_5032907857" description="Peptidase M11 gametolysin domain-containing protein" evidence="2">
    <location>
        <begin position="24"/>
        <end position="553"/>
    </location>
</feature>
<protein>
    <recommendedName>
        <fullName evidence="3">Peptidase M11 gametolysin domain-containing protein</fullName>
    </recommendedName>
</protein>
<dbReference type="EMBL" id="JAEHOD010000103">
    <property type="protein sequence ID" value="KAG2427015.1"/>
    <property type="molecule type" value="Genomic_DNA"/>
</dbReference>
<evidence type="ECO:0000256" key="2">
    <source>
        <dbReference type="SAM" id="SignalP"/>
    </source>
</evidence>
<keyword evidence="5" id="KW-1185">Reference proteome</keyword>
<keyword evidence="2" id="KW-0732">Signal</keyword>
<sequence length="553" mass="58023">MRHLLVTIALALLFSGLLKRIQGRVVYTQADGEPGVFGIQSDDGSYRELPGGRPPVDDDGITGYTVGTTLALDCTTSGTGTSCTSTSSTTLISAPATAPTSTATNMRLLAILVDDVEYCPKAYPVGITEAAVTSLYTTPGTGHASWIAGCTRGNFNIAGFKTATFTYLNWDFCGIFNRTVAYDIKYYADEAVRGQLGVTEFNSYTHRVYILPTLYANFTNLLGLGNVGGTDVWLINTSGGLQRVATVLQETMHNFYAWHSYRYGTEYNDNSTAMGRGDVCFTAYDLARPRWATAVGGGGAVDSTVLPAKTLTSFNVPALYGTATGAFLRITPNWMTGYGDSTCNASRNLYVSLRVARGVDAGLLPEFDRKVSIHSVNASLDAGVSSTCSAFNVDTCAPDPKYELLELVAPGFVSAGAGAIASTWNLVVYAGGWTDSGSTGGLETLRVHLCRFTASPAECPTWAAAEGPWTPPPSPPGPAPSPPSPPSPSPPSPPSPKPPVPPSPSPPSPAPLPPSPAPSPPPSPKPPSPAPRPPLPPSPPPPSPPPPNSRKKR</sequence>
<feature type="region of interest" description="Disordered" evidence="1">
    <location>
        <begin position="463"/>
        <end position="553"/>
    </location>
</feature>
<dbReference type="OrthoDB" id="559249at2759"/>
<dbReference type="InterPro" id="IPR008752">
    <property type="entry name" value="Peptidase_M11"/>
</dbReference>
<dbReference type="Proteomes" id="UP000613740">
    <property type="component" value="Unassembled WGS sequence"/>
</dbReference>
<comment type="caution">
    <text evidence="4">The sequence shown here is derived from an EMBL/GenBank/DDBJ whole genome shotgun (WGS) entry which is preliminary data.</text>
</comment>
<reference evidence="4" key="1">
    <citation type="journal article" date="2020" name="bioRxiv">
        <title>Comparative genomics of Chlamydomonas.</title>
        <authorList>
            <person name="Craig R.J."/>
            <person name="Hasan A.R."/>
            <person name="Ness R.W."/>
            <person name="Keightley P.D."/>
        </authorList>
    </citation>
    <scope>NUCLEOTIDE SEQUENCE</scope>
    <source>
        <strain evidence="4">CCAP 11/173</strain>
    </source>
</reference>
<evidence type="ECO:0000313" key="5">
    <source>
        <dbReference type="Proteomes" id="UP000613740"/>
    </source>
</evidence>
<accession>A0A835VT98</accession>
<evidence type="ECO:0000313" key="4">
    <source>
        <dbReference type="EMBL" id="KAG2427015.1"/>
    </source>
</evidence>
<proteinExistence type="predicted"/>
<feature type="signal peptide" evidence="2">
    <location>
        <begin position="1"/>
        <end position="23"/>
    </location>
</feature>
<evidence type="ECO:0000259" key="3">
    <source>
        <dbReference type="Pfam" id="PF05548"/>
    </source>
</evidence>
<name>A0A835VT98_9CHLO</name>
<feature type="domain" description="Peptidase M11 gametolysin" evidence="3">
    <location>
        <begin position="114"/>
        <end position="386"/>
    </location>
</feature>
<gene>
    <name evidence="4" type="ORF">HYH02_014661</name>
</gene>
<dbReference type="PANTHER" id="PTHR24216">
    <property type="entry name" value="PAXILLIN-RELATED"/>
    <property type="match status" value="1"/>
</dbReference>
<dbReference type="AlphaFoldDB" id="A0A835VT98"/>
<dbReference type="PANTHER" id="PTHR24216:SF65">
    <property type="entry name" value="PAXILLIN-LIKE PROTEIN 1"/>
    <property type="match status" value="1"/>
</dbReference>
<dbReference type="Pfam" id="PF05548">
    <property type="entry name" value="Peptidase_M11"/>
    <property type="match status" value="1"/>
</dbReference>
<feature type="compositionally biased region" description="Pro residues" evidence="1">
    <location>
        <begin position="469"/>
        <end position="553"/>
    </location>
</feature>
<organism evidence="4 5">
    <name type="scientific">Chlamydomonas schloesseri</name>
    <dbReference type="NCBI Taxonomy" id="2026947"/>
    <lineage>
        <taxon>Eukaryota</taxon>
        <taxon>Viridiplantae</taxon>
        <taxon>Chlorophyta</taxon>
        <taxon>core chlorophytes</taxon>
        <taxon>Chlorophyceae</taxon>
        <taxon>CS clade</taxon>
        <taxon>Chlamydomonadales</taxon>
        <taxon>Chlamydomonadaceae</taxon>
        <taxon>Chlamydomonas</taxon>
    </lineage>
</organism>
<dbReference type="PRINTS" id="PR01217">
    <property type="entry name" value="PRICHEXTENSN"/>
</dbReference>
<evidence type="ECO:0000256" key="1">
    <source>
        <dbReference type="SAM" id="MobiDB-lite"/>
    </source>
</evidence>